<sequence>MQFGVDGYELKSKLFLPRVTDHSGRDRPDEGWLNSNLGPSKNKEILVCNDSLEGEPARVSPVSQVYFGFFYKLHPRIMRQ</sequence>
<dbReference type="Proteomes" id="UP000010367">
    <property type="component" value="Chromosome"/>
</dbReference>
<name>K9TLJ9_9CYAN</name>
<dbReference type="AlphaFoldDB" id="K9TLJ9"/>
<gene>
    <name evidence="1" type="ORF">Oscil6304_3850</name>
</gene>
<organism evidence="1 2">
    <name type="scientific">Oscillatoria acuminata PCC 6304</name>
    <dbReference type="NCBI Taxonomy" id="56110"/>
    <lineage>
        <taxon>Bacteria</taxon>
        <taxon>Bacillati</taxon>
        <taxon>Cyanobacteriota</taxon>
        <taxon>Cyanophyceae</taxon>
        <taxon>Oscillatoriophycideae</taxon>
        <taxon>Oscillatoriales</taxon>
        <taxon>Oscillatoriaceae</taxon>
        <taxon>Oscillatoria</taxon>
    </lineage>
</organism>
<keyword evidence="2" id="KW-1185">Reference proteome</keyword>
<dbReference type="KEGG" id="oac:Oscil6304_3850"/>
<reference evidence="1 2" key="1">
    <citation type="submission" date="2012-06" db="EMBL/GenBank/DDBJ databases">
        <title>Finished chromosome of genome of Oscillatoria acuminata PCC 6304.</title>
        <authorList>
            <consortium name="US DOE Joint Genome Institute"/>
            <person name="Gugger M."/>
            <person name="Coursin T."/>
            <person name="Rippka R."/>
            <person name="Tandeau De Marsac N."/>
            <person name="Huntemann M."/>
            <person name="Wei C.-L."/>
            <person name="Han J."/>
            <person name="Detter J.C."/>
            <person name="Han C."/>
            <person name="Tapia R."/>
            <person name="Davenport K."/>
            <person name="Daligault H."/>
            <person name="Erkkila T."/>
            <person name="Gu W."/>
            <person name="Munk A.C.C."/>
            <person name="Teshima H."/>
            <person name="Xu Y."/>
            <person name="Chain P."/>
            <person name="Chen A."/>
            <person name="Krypides N."/>
            <person name="Mavromatis K."/>
            <person name="Markowitz V."/>
            <person name="Szeto E."/>
            <person name="Ivanova N."/>
            <person name="Mikhailova N."/>
            <person name="Ovchinnikova G."/>
            <person name="Pagani I."/>
            <person name="Pati A."/>
            <person name="Goodwin L."/>
            <person name="Peters L."/>
            <person name="Pitluck S."/>
            <person name="Woyke T."/>
            <person name="Kerfeld C."/>
        </authorList>
    </citation>
    <scope>NUCLEOTIDE SEQUENCE [LARGE SCALE GENOMIC DNA]</scope>
    <source>
        <strain evidence="1 2">PCC 6304</strain>
    </source>
</reference>
<proteinExistence type="predicted"/>
<evidence type="ECO:0000313" key="1">
    <source>
        <dbReference type="EMBL" id="AFY83405.1"/>
    </source>
</evidence>
<evidence type="ECO:0000313" key="2">
    <source>
        <dbReference type="Proteomes" id="UP000010367"/>
    </source>
</evidence>
<dbReference type="InParanoid" id="K9TLJ9"/>
<accession>K9TLJ9</accession>
<dbReference type="HOGENOM" id="CLU_2586313_0_0_3"/>
<protein>
    <submittedName>
        <fullName evidence="1">Uncharacterized protein</fullName>
    </submittedName>
</protein>
<dbReference type="EMBL" id="CP003607">
    <property type="protein sequence ID" value="AFY83405.1"/>
    <property type="molecule type" value="Genomic_DNA"/>
</dbReference>